<comment type="caution">
    <text evidence="2">The sequence shown here is derived from an EMBL/GenBank/DDBJ whole genome shotgun (WGS) entry which is preliminary data.</text>
</comment>
<protein>
    <submittedName>
        <fullName evidence="2">Uncharacterized protein</fullName>
    </submittedName>
</protein>
<name>A0ABU7AP46_9TELE</name>
<evidence type="ECO:0000313" key="3">
    <source>
        <dbReference type="Proteomes" id="UP001345963"/>
    </source>
</evidence>
<evidence type="ECO:0000313" key="2">
    <source>
        <dbReference type="EMBL" id="MED6239977.1"/>
    </source>
</evidence>
<dbReference type="Proteomes" id="UP001345963">
    <property type="component" value="Unassembled WGS sequence"/>
</dbReference>
<accession>A0ABU7AP46</accession>
<organism evidence="2 3">
    <name type="scientific">Ataeniobius toweri</name>
    <dbReference type="NCBI Taxonomy" id="208326"/>
    <lineage>
        <taxon>Eukaryota</taxon>
        <taxon>Metazoa</taxon>
        <taxon>Chordata</taxon>
        <taxon>Craniata</taxon>
        <taxon>Vertebrata</taxon>
        <taxon>Euteleostomi</taxon>
        <taxon>Actinopterygii</taxon>
        <taxon>Neopterygii</taxon>
        <taxon>Teleostei</taxon>
        <taxon>Neoteleostei</taxon>
        <taxon>Acanthomorphata</taxon>
        <taxon>Ovalentaria</taxon>
        <taxon>Atherinomorphae</taxon>
        <taxon>Cyprinodontiformes</taxon>
        <taxon>Goodeidae</taxon>
        <taxon>Ataeniobius</taxon>
    </lineage>
</organism>
<evidence type="ECO:0000256" key="1">
    <source>
        <dbReference type="SAM" id="MobiDB-lite"/>
    </source>
</evidence>
<feature type="region of interest" description="Disordered" evidence="1">
    <location>
        <begin position="1"/>
        <end position="20"/>
    </location>
</feature>
<reference evidence="2 3" key="1">
    <citation type="submission" date="2021-07" db="EMBL/GenBank/DDBJ databases">
        <authorList>
            <person name="Palmer J.M."/>
        </authorList>
    </citation>
    <scope>NUCLEOTIDE SEQUENCE [LARGE SCALE GENOMIC DNA]</scope>
    <source>
        <strain evidence="2 3">AT_MEX2019</strain>
        <tissue evidence="2">Muscle</tissue>
    </source>
</reference>
<proteinExistence type="predicted"/>
<dbReference type="EMBL" id="JAHUTI010022620">
    <property type="protein sequence ID" value="MED6239977.1"/>
    <property type="molecule type" value="Genomic_DNA"/>
</dbReference>
<gene>
    <name evidence="2" type="ORF">ATANTOWER_014111</name>
</gene>
<keyword evidence="3" id="KW-1185">Reference proteome</keyword>
<sequence length="98" mass="10850">MIPVPSHRPNPSNISDSKGALTYSKLSHPDAQRHWTNMSMMVAMISPEESCSFQVFLRSGLAVRCLSRKPLPQKASAGDLYDSSSLHKSSILMLEFTL</sequence>